<gene>
    <name evidence="1" type="ORF">BDA99DRAFT_543335</name>
</gene>
<accession>A0AAD5JY39</accession>
<evidence type="ECO:0000313" key="2">
    <source>
        <dbReference type="Proteomes" id="UP001209540"/>
    </source>
</evidence>
<keyword evidence="2" id="KW-1185">Reference proteome</keyword>
<comment type="caution">
    <text evidence="1">The sequence shown here is derived from an EMBL/GenBank/DDBJ whole genome shotgun (WGS) entry which is preliminary data.</text>
</comment>
<name>A0AAD5JY39_9FUNG</name>
<reference evidence="1" key="2">
    <citation type="submission" date="2023-02" db="EMBL/GenBank/DDBJ databases">
        <authorList>
            <consortium name="DOE Joint Genome Institute"/>
            <person name="Mondo S.J."/>
            <person name="Chang Y."/>
            <person name="Wang Y."/>
            <person name="Ahrendt S."/>
            <person name="Andreopoulos W."/>
            <person name="Barry K."/>
            <person name="Beard J."/>
            <person name="Benny G.L."/>
            <person name="Blankenship S."/>
            <person name="Bonito G."/>
            <person name="Cuomo C."/>
            <person name="Desiro A."/>
            <person name="Gervers K.A."/>
            <person name="Hundley H."/>
            <person name="Kuo A."/>
            <person name="LaButti K."/>
            <person name="Lang B.F."/>
            <person name="Lipzen A."/>
            <person name="O'Donnell K."/>
            <person name="Pangilinan J."/>
            <person name="Reynolds N."/>
            <person name="Sandor L."/>
            <person name="Smith M.W."/>
            <person name="Tsang A."/>
            <person name="Grigoriev I.V."/>
            <person name="Stajich J.E."/>
            <person name="Spatafora J.W."/>
        </authorList>
    </citation>
    <scope>NUCLEOTIDE SEQUENCE</scope>
    <source>
        <strain evidence="1">RSA 2281</strain>
    </source>
</reference>
<dbReference type="EMBL" id="JAIXMP010000047">
    <property type="protein sequence ID" value="KAI9246241.1"/>
    <property type="molecule type" value="Genomic_DNA"/>
</dbReference>
<proteinExistence type="predicted"/>
<dbReference type="AlphaFoldDB" id="A0AAD5JY39"/>
<sequence length="226" mass="26807">MLVNAMALHFEAAFVTTSNIKSLKELKLNSCIGVSARIYHQKLAMTLIIFMCYYMAERMEKCCIKKEHENGNVRFAHESSTFNEWSRYKCTDFRQVKPVTRFHSGNMLPYFTCTSCRENVTPRERIAFDEMLFLDMLDMYIPTVQTMMNKRLYNSDFFGYVCIKTYMESMYARNIFDLIHQRVVVVMCMSLRMRANRLCPRMGAIYYHPLNRVDEEINNYITQHAN</sequence>
<dbReference type="Proteomes" id="UP001209540">
    <property type="component" value="Unassembled WGS sequence"/>
</dbReference>
<evidence type="ECO:0000313" key="1">
    <source>
        <dbReference type="EMBL" id="KAI9246241.1"/>
    </source>
</evidence>
<protein>
    <submittedName>
        <fullName evidence="1">Uncharacterized protein</fullName>
    </submittedName>
</protein>
<organism evidence="1 2">
    <name type="scientific">Phascolomyces articulosus</name>
    <dbReference type="NCBI Taxonomy" id="60185"/>
    <lineage>
        <taxon>Eukaryota</taxon>
        <taxon>Fungi</taxon>
        <taxon>Fungi incertae sedis</taxon>
        <taxon>Mucoromycota</taxon>
        <taxon>Mucoromycotina</taxon>
        <taxon>Mucoromycetes</taxon>
        <taxon>Mucorales</taxon>
        <taxon>Lichtheimiaceae</taxon>
        <taxon>Phascolomyces</taxon>
    </lineage>
</organism>
<reference evidence="1" key="1">
    <citation type="journal article" date="2022" name="IScience">
        <title>Evolution of zygomycete secretomes and the origins of terrestrial fungal ecologies.</title>
        <authorList>
            <person name="Chang Y."/>
            <person name="Wang Y."/>
            <person name="Mondo S."/>
            <person name="Ahrendt S."/>
            <person name="Andreopoulos W."/>
            <person name="Barry K."/>
            <person name="Beard J."/>
            <person name="Benny G.L."/>
            <person name="Blankenship S."/>
            <person name="Bonito G."/>
            <person name="Cuomo C."/>
            <person name="Desiro A."/>
            <person name="Gervers K.A."/>
            <person name="Hundley H."/>
            <person name="Kuo A."/>
            <person name="LaButti K."/>
            <person name="Lang B.F."/>
            <person name="Lipzen A."/>
            <person name="O'Donnell K."/>
            <person name="Pangilinan J."/>
            <person name="Reynolds N."/>
            <person name="Sandor L."/>
            <person name="Smith M.E."/>
            <person name="Tsang A."/>
            <person name="Grigoriev I.V."/>
            <person name="Stajich J.E."/>
            <person name="Spatafora J.W."/>
        </authorList>
    </citation>
    <scope>NUCLEOTIDE SEQUENCE</scope>
    <source>
        <strain evidence="1">RSA 2281</strain>
    </source>
</reference>